<evidence type="ECO:0000313" key="1">
    <source>
        <dbReference type="EMBL" id="SFQ68809.1"/>
    </source>
</evidence>
<gene>
    <name evidence="1" type="ORF">SAMN02745910_02813</name>
</gene>
<protein>
    <submittedName>
        <fullName evidence="1">Uncharacterized protein</fullName>
    </submittedName>
</protein>
<evidence type="ECO:0000313" key="2">
    <source>
        <dbReference type="Proteomes" id="UP000182762"/>
    </source>
</evidence>
<dbReference type="GeneID" id="93711443"/>
<dbReference type="RefSeq" id="WP_061805480.1">
    <property type="nucleotide sequence ID" value="NZ_FOXX01000006.1"/>
</dbReference>
<keyword evidence="2" id="KW-1185">Reference proteome</keyword>
<dbReference type="Proteomes" id="UP000182762">
    <property type="component" value="Unassembled WGS sequence"/>
</dbReference>
<accession>A0A1I6AJE5</accession>
<comment type="caution">
    <text evidence="1">The sequence shown here is derived from an EMBL/GenBank/DDBJ whole genome shotgun (WGS) entry which is preliminary data.</text>
</comment>
<proteinExistence type="predicted"/>
<sequence>MELVQCKVSITKKVGADFVEAYPNELLFKEGYFYPVYPTEDGQWITLDEEGEQHIIAGERNPKHDFWFMTHFELK</sequence>
<dbReference type="EMBL" id="FOXX01000006">
    <property type="protein sequence ID" value="SFQ68809.1"/>
    <property type="molecule type" value="Genomic_DNA"/>
</dbReference>
<name>A0A1I6AJE5_9BACI</name>
<reference evidence="1 2" key="1">
    <citation type="submission" date="2016-10" db="EMBL/GenBank/DDBJ databases">
        <authorList>
            <person name="Varghese N."/>
            <person name="Submissions S."/>
        </authorList>
    </citation>
    <scope>NUCLEOTIDE SEQUENCE [LARGE SCALE GENOMIC DNA]</scope>
    <source>
        <strain evidence="1 2">DSM 13796</strain>
    </source>
</reference>
<organism evidence="1 2">
    <name type="scientific">Priestia endophytica DSM 13796</name>
    <dbReference type="NCBI Taxonomy" id="1121089"/>
    <lineage>
        <taxon>Bacteria</taxon>
        <taxon>Bacillati</taxon>
        <taxon>Bacillota</taxon>
        <taxon>Bacilli</taxon>
        <taxon>Bacillales</taxon>
        <taxon>Bacillaceae</taxon>
        <taxon>Priestia</taxon>
    </lineage>
</organism>